<keyword evidence="2" id="KW-1185">Reference proteome</keyword>
<name>A0A158DSW6_9BURK</name>
<dbReference type="EMBL" id="FCOJ02000123">
    <property type="protein sequence ID" value="SAK97749.1"/>
    <property type="molecule type" value="Genomic_DNA"/>
</dbReference>
<comment type="caution">
    <text evidence="1">The sequence shown here is derived from an EMBL/GenBank/DDBJ whole genome shotgun (WGS) entry which is preliminary data.</text>
</comment>
<organism evidence="1 2">
    <name type="scientific">Caballeronia glebae</name>
    <dbReference type="NCBI Taxonomy" id="1777143"/>
    <lineage>
        <taxon>Bacteria</taxon>
        <taxon>Pseudomonadati</taxon>
        <taxon>Pseudomonadota</taxon>
        <taxon>Betaproteobacteria</taxon>
        <taxon>Burkholderiales</taxon>
        <taxon>Burkholderiaceae</taxon>
        <taxon>Caballeronia</taxon>
    </lineage>
</organism>
<protein>
    <submittedName>
        <fullName evidence="1">Uncharacterized protein</fullName>
    </submittedName>
</protein>
<accession>A0A158DSW6</accession>
<gene>
    <name evidence="1" type="ORF">AWB82_07157</name>
</gene>
<dbReference type="Proteomes" id="UP000054596">
    <property type="component" value="Unassembled WGS sequence"/>
</dbReference>
<evidence type="ECO:0000313" key="1">
    <source>
        <dbReference type="EMBL" id="SAK97749.1"/>
    </source>
</evidence>
<reference evidence="1" key="1">
    <citation type="submission" date="2016-01" db="EMBL/GenBank/DDBJ databases">
        <authorList>
            <person name="Peeters C."/>
        </authorList>
    </citation>
    <scope>NUCLEOTIDE SEQUENCE [LARGE SCALE GENOMIC DNA]</scope>
    <source>
        <strain evidence="1">LMG 29325</strain>
    </source>
</reference>
<proteinExistence type="predicted"/>
<evidence type="ECO:0000313" key="2">
    <source>
        <dbReference type="Proteomes" id="UP000054596"/>
    </source>
</evidence>
<sequence>MGEIVSFMNGQRVEIGAQHDAPRRIRARQTRHHARPAQSARHLVPQRLQFARHNVCRAVLLETQFGMGLQIASQLLPMRVMRGQR</sequence>
<dbReference type="AlphaFoldDB" id="A0A158DSW6"/>